<evidence type="ECO:0000313" key="2">
    <source>
        <dbReference type="EMBL" id="KIJ59401.1"/>
    </source>
</evidence>
<dbReference type="AlphaFoldDB" id="A0A0C9W8L6"/>
<reference evidence="2 3" key="1">
    <citation type="submission" date="2014-04" db="EMBL/GenBank/DDBJ databases">
        <title>Evolutionary Origins and Diversification of the Mycorrhizal Mutualists.</title>
        <authorList>
            <consortium name="DOE Joint Genome Institute"/>
            <consortium name="Mycorrhizal Genomics Consortium"/>
            <person name="Kohler A."/>
            <person name="Kuo A."/>
            <person name="Nagy L.G."/>
            <person name="Floudas D."/>
            <person name="Copeland A."/>
            <person name="Barry K.W."/>
            <person name="Cichocki N."/>
            <person name="Veneault-Fourrey C."/>
            <person name="LaButti K."/>
            <person name="Lindquist E.A."/>
            <person name="Lipzen A."/>
            <person name="Lundell T."/>
            <person name="Morin E."/>
            <person name="Murat C."/>
            <person name="Riley R."/>
            <person name="Ohm R."/>
            <person name="Sun H."/>
            <person name="Tunlid A."/>
            <person name="Henrissat B."/>
            <person name="Grigoriev I.V."/>
            <person name="Hibbett D.S."/>
            <person name="Martin F."/>
        </authorList>
    </citation>
    <scope>NUCLEOTIDE SEQUENCE [LARGE SCALE GENOMIC DNA]</scope>
    <source>
        <strain evidence="2 3">MD-312</strain>
    </source>
</reference>
<feature type="region of interest" description="Disordered" evidence="1">
    <location>
        <begin position="1"/>
        <end position="42"/>
    </location>
</feature>
<evidence type="ECO:0000256" key="1">
    <source>
        <dbReference type="SAM" id="MobiDB-lite"/>
    </source>
</evidence>
<dbReference type="Proteomes" id="UP000053820">
    <property type="component" value="Unassembled WGS sequence"/>
</dbReference>
<sequence>MSSDYSPPVEGVLPACSQKAASSHSKKDALPSKDASPHKRFRKVPKVDTTVIVAGSRHRGPSAQWVVSGKWLRPEIPELAHEGSMSLMLLALLIASRSDAASAVPDTGNIPFLEGDSASEGEESLPDGENRDQCLPTTAVTTMQKVWDLKGFLFIVRK</sequence>
<feature type="compositionally biased region" description="Acidic residues" evidence="1">
    <location>
        <begin position="117"/>
        <end position="126"/>
    </location>
</feature>
<protein>
    <submittedName>
        <fullName evidence="2">Uncharacterized protein</fullName>
    </submittedName>
</protein>
<accession>A0A0C9W8L6</accession>
<feature type="region of interest" description="Disordered" evidence="1">
    <location>
        <begin position="107"/>
        <end position="132"/>
    </location>
</feature>
<feature type="compositionally biased region" description="Basic and acidic residues" evidence="1">
    <location>
        <begin position="25"/>
        <end position="37"/>
    </location>
</feature>
<keyword evidence="3" id="KW-1185">Reference proteome</keyword>
<dbReference type="EMBL" id="KN839889">
    <property type="protein sequence ID" value="KIJ59401.1"/>
    <property type="molecule type" value="Genomic_DNA"/>
</dbReference>
<organism evidence="2 3">
    <name type="scientific">Hydnomerulius pinastri MD-312</name>
    <dbReference type="NCBI Taxonomy" id="994086"/>
    <lineage>
        <taxon>Eukaryota</taxon>
        <taxon>Fungi</taxon>
        <taxon>Dikarya</taxon>
        <taxon>Basidiomycota</taxon>
        <taxon>Agaricomycotina</taxon>
        <taxon>Agaricomycetes</taxon>
        <taxon>Agaricomycetidae</taxon>
        <taxon>Boletales</taxon>
        <taxon>Boletales incertae sedis</taxon>
        <taxon>Leucogyrophana</taxon>
    </lineage>
</organism>
<name>A0A0C9W8L6_9AGAM</name>
<evidence type="ECO:0000313" key="3">
    <source>
        <dbReference type="Proteomes" id="UP000053820"/>
    </source>
</evidence>
<gene>
    <name evidence="2" type="ORF">HYDPIDRAFT_170839</name>
</gene>
<dbReference type="HOGENOM" id="CLU_1669601_0_0_1"/>
<proteinExistence type="predicted"/>